<evidence type="ECO:0000313" key="2">
    <source>
        <dbReference type="Proteomes" id="UP000032402"/>
    </source>
</evidence>
<dbReference type="OrthoDB" id="28733at10239"/>
<protein>
    <submittedName>
        <fullName evidence="1">Uncharacterized protein</fullName>
    </submittedName>
</protein>
<dbReference type="Proteomes" id="UP000032402">
    <property type="component" value="Segment"/>
</dbReference>
<organism evidence="1 2">
    <name type="scientific">Enterococcus phage EFDG1</name>
    <dbReference type="NCBI Taxonomy" id="1597976"/>
    <lineage>
        <taxon>Viruses</taxon>
        <taxon>Duplodnaviria</taxon>
        <taxon>Heunggongvirae</taxon>
        <taxon>Uroviricota</taxon>
        <taxon>Caudoviricetes</taxon>
        <taxon>Herelleviridae</taxon>
        <taxon>Brockvirinae</taxon>
        <taxon>Schiekvirus</taxon>
        <taxon>Schiekvirus EFDG1</taxon>
    </lineage>
</organism>
<dbReference type="KEGG" id="vg:26644313"/>
<dbReference type="GeneID" id="26644313"/>
<accession>A0A0C5KKQ2</accession>
<proteinExistence type="predicted"/>
<evidence type="ECO:0000313" key="1">
    <source>
        <dbReference type="EMBL" id="AJP61309.2"/>
    </source>
</evidence>
<keyword evidence="2" id="KW-1185">Reference proteome</keyword>
<reference evidence="1 2" key="1">
    <citation type="journal article" date="2015" name="Appl. Environ. Microbiol.">
        <title>Targeting Enterococcus faecalis Biofilms with Phage Therapy.</title>
        <authorList>
            <person name="Khalifa L."/>
            <person name="Brosh Y."/>
            <person name="Gelman D."/>
            <person name="Coppenhagen-Glazer S."/>
            <person name="Beyth S."/>
            <person name="Poradosu-Cohen R."/>
            <person name="Que Y.A."/>
            <person name="Beyth N."/>
            <person name="Hazan R."/>
        </authorList>
    </citation>
    <scope>NUCLEOTIDE SEQUENCE [LARGE SCALE GENOMIC DNA]</scope>
</reference>
<name>A0A0C5KKQ2_9CAUD</name>
<dbReference type="RefSeq" id="YP_009218203.2">
    <property type="nucleotide sequence ID" value="NC_029009.1"/>
</dbReference>
<dbReference type="EMBL" id="KP339049">
    <property type="protein sequence ID" value="AJP61309.2"/>
    <property type="molecule type" value="Genomic_DNA"/>
</dbReference>
<sequence>MSKTVETVITLMKRAEKKGVAIKRARQRDMWGVGDLQEVYRVENNGKTVSLYHYETLTAKVDLENMQLIEVYGESRSDSDSVATFLSELGFKNFDFGFKPVNGGFWLFTNKDGERQETYLDEQGETAVINEFNRVQA</sequence>